<dbReference type="AlphaFoldDB" id="A0A0Q3PDQ7"/>
<dbReference type="EMBL" id="LMAR01000091">
    <property type="protein sequence ID" value="KQK27822.1"/>
    <property type="molecule type" value="Genomic_DNA"/>
</dbReference>
<feature type="transmembrane region" description="Helical" evidence="6">
    <location>
        <begin position="92"/>
        <end position="118"/>
    </location>
</feature>
<keyword evidence="10" id="KW-1185">Reference proteome</keyword>
<dbReference type="RefSeq" id="WP_055730832.1">
    <property type="nucleotide sequence ID" value="NZ_FUYX01000002.1"/>
</dbReference>
<keyword evidence="2 6" id="KW-0813">Transport</keyword>
<keyword evidence="3 6" id="KW-0812">Transmembrane</keyword>
<dbReference type="InterPro" id="IPR035906">
    <property type="entry name" value="MetI-like_sf"/>
</dbReference>
<gene>
    <name evidence="8" type="ORF">ARD30_24530</name>
    <name evidence="9" type="ORF">SAMN05660750_01185</name>
</gene>
<proteinExistence type="inferred from homology"/>
<dbReference type="Proteomes" id="UP000051562">
    <property type="component" value="Unassembled WGS sequence"/>
</dbReference>
<dbReference type="EMBL" id="FUYX01000002">
    <property type="protein sequence ID" value="SKB52790.1"/>
    <property type="molecule type" value="Genomic_DNA"/>
</dbReference>
<dbReference type="GO" id="GO:0005886">
    <property type="term" value="C:plasma membrane"/>
    <property type="evidence" value="ECO:0007669"/>
    <property type="project" value="UniProtKB-SubCell"/>
</dbReference>
<dbReference type="Proteomes" id="UP000190130">
    <property type="component" value="Unassembled WGS sequence"/>
</dbReference>
<reference evidence="9 11" key="2">
    <citation type="submission" date="2017-02" db="EMBL/GenBank/DDBJ databases">
        <authorList>
            <person name="Peterson S.W."/>
        </authorList>
    </citation>
    <scope>NUCLEOTIDE SEQUENCE [LARGE SCALE GENOMIC DNA]</scope>
    <source>
        <strain evidence="9 11">DSM 9653</strain>
    </source>
</reference>
<dbReference type="Pfam" id="PF00528">
    <property type="entry name" value="BPD_transp_1"/>
    <property type="match status" value="1"/>
</dbReference>
<evidence type="ECO:0000256" key="2">
    <source>
        <dbReference type="ARBA" id="ARBA00022448"/>
    </source>
</evidence>
<feature type="transmembrane region" description="Helical" evidence="6">
    <location>
        <begin position="254"/>
        <end position="272"/>
    </location>
</feature>
<reference evidence="8 10" key="1">
    <citation type="submission" date="2015-10" db="EMBL/GenBank/DDBJ databases">
        <title>Draft genome of Bosea thiooxidans.</title>
        <authorList>
            <person name="Wang X."/>
        </authorList>
    </citation>
    <scope>NUCLEOTIDE SEQUENCE [LARGE SCALE GENOMIC DNA]</scope>
    <source>
        <strain evidence="8 10">CGMCC 9174</strain>
    </source>
</reference>
<feature type="transmembrane region" description="Helical" evidence="6">
    <location>
        <begin position="199"/>
        <end position="219"/>
    </location>
</feature>
<dbReference type="OrthoDB" id="9808005at2"/>
<evidence type="ECO:0000256" key="6">
    <source>
        <dbReference type="RuleBase" id="RU363032"/>
    </source>
</evidence>
<evidence type="ECO:0000259" key="7">
    <source>
        <dbReference type="PROSITE" id="PS50928"/>
    </source>
</evidence>
<dbReference type="PANTHER" id="PTHR30043:SF9">
    <property type="entry name" value="PHOSPHONATES TRANSPORT SYSTEM PERMEASE PROTEIN"/>
    <property type="match status" value="1"/>
</dbReference>
<feature type="transmembrane region" description="Helical" evidence="6">
    <location>
        <begin position="226"/>
        <end position="242"/>
    </location>
</feature>
<feature type="transmembrane region" description="Helical" evidence="6">
    <location>
        <begin position="53"/>
        <end position="72"/>
    </location>
</feature>
<dbReference type="GO" id="GO:0015416">
    <property type="term" value="F:ABC-type phosphonate transporter activity"/>
    <property type="evidence" value="ECO:0007669"/>
    <property type="project" value="InterPro"/>
</dbReference>
<organism evidence="8 10">
    <name type="scientific">Bosea thiooxidans</name>
    <dbReference type="NCBI Taxonomy" id="53254"/>
    <lineage>
        <taxon>Bacteria</taxon>
        <taxon>Pseudomonadati</taxon>
        <taxon>Pseudomonadota</taxon>
        <taxon>Alphaproteobacteria</taxon>
        <taxon>Hyphomicrobiales</taxon>
        <taxon>Boseaceae</taxon>
        <taxon>Bosea</taxon>
    </lineage>
</organism>
<feature type="transmembrane region" description="Helical" evidence="6">
    <location>
        <begin position="29"/>
        <end position="46"/>
    </location>
</feature>
<protein>
    <submittedName>
        <fullName evidence="8">Phosphonate ABC transporter permease</fullName>
    </submittedName>
    <submittedName>
        <fullName evidence="9">Phosphonate transport system permease protein</fullName>
    </submittedName>
</protein>
<evidence type="ECO:0000313" key="9">
    <source>
        <dbReference type="EMBL" id="SKB52790.1"/>
    </source>
</evidence>
<dbReference type="InterPro" id="IPR000515">
    <property type="entry name" value="MetI-like"/>
</dbReference>
<evidence type="ECO:0000256" key="4">
    <source>
        <dbReference type="ARBA" id="ARBA00022989"/>
    </source>
</evidence>
<dbReference type="Gene3D" id="1.10.3720.10">
    <property type="entry name" value="MetI-like"/>
    <property type="match status" value="1"/>
</dbReference>
<keyword evidence="4 6" id="KW-1133">Transmembrane helix</keyword>
<sequence length="284" mass="30181">MSLALTATERADILRRHEAAIRGSLRTKLVTIGTIAALAGLFLYGLTTLETSIWKIIAGLGNLGSFVVLMLPPDPGSWTRALIFLQALFETIAIAFLGTVLAAILALPLGFIAARNVVANRVVHFLARRSLDTVRGVDALIWALIWVNVVGLGPFAGMLAIMTSDLGAFGKLYSEAIEATDRKAVDGVASVGGGKAHEIRFGLLPQVLPVIASQVLYFIESNTRSSTIIGIVGAGGIGLYLAETIRTLEWQQVSFLILLILAAVSAIDFLSGKLRFAIIGKRAS</sequence>
<keyword evidence="5 6" id="KW-0472">Membrane</keyword>
<evidence type="ECO:0000313" key="8">
    <source>
        <dbReference type="EMBL" id="KQK27822.1"/>
    </source>
</evidence>
<evidence type="ECO:0000313" key="10">
    <source>
        <dbReference type="Proteomes" id="UP000051562"/>
    </source>
</evidence>
<evidence type="ECO:0000256" key="5">
    <source>
        <dbReference type="ARBA" id="ARBA00023136"/>
    </source>
</evidence>
<feature type="transmembrane region" description="Helical" evidence="6">
    <location>
        <begin position="139"/>
        <end position="162"/>
    </location>
</feature>
<evidence type="ECO:0000256" key="1">
    <source>
        <dbReference type="ARBA" id="ARBA00004651"/>
    </source>
</evidence>
<dbReference type="PANTHER" id="PTHR30043">
    <property type="entry name" value="PHOSPHONATES TRANSPORT SYSTEM PERMEASE PROTEIN"/>
    <property type="match status" value="1"/>
</dbReference>
<dbReference type="NCBIfam" id="TIGR01097">
    <property type="entry name" value="PhnE"/>
    <property type="match status" value="1"/>
</dbReference>
<name>A0A0Q3PDQ7_9HYPH</name>
<evidence type="ECO:0000256" key="3">
    <source>
        <dbReference type="ARBA" id="ARBA00022692"/>
    </source>
</evidence>
<accession>A0A0Q3PDQ7</accession>
<comment type="subcellular location">
    <subcellularLocation>
        <location evidence="1 6">Cell membrane</location>
        <topology evidence="1 6">Multi-pass membrane protein</topology>
    </subcellularLocation>
</comment>
<dbReference type="STRING" id="53254.SAMN05660750_01185"/>
<feature type="domain" description="ABC transmembrane type-1" evidence="7">
    <location>
        <begin position="88"/>
        <end position="271"/>
    </location>
</feature>
<dbReference type="SUPFAM" id="SSF161098">
    <property type="entry name" value="MetI-like"/>
    <property type="match status" value="1"/>
</dbReference>
<evidence type="ECO:0000313" key="11">
    <source>
        <dbReference type="Proteomes" id="UP000190130"/>
    </source>
</evidence>
<dbReference type="InterPro" id="IPR005769">
    <property type="entry name" value="PhnE/PtxC"/>
</dbReference>
<dbReference type="PROSITE" id="PS50928">
    <property type="entry name" value="ABC_TM1"/>
    <property type="match status" value="1"/>
</dbReference>
<comment type="similarity">
    <text evidence="6">Belongs to the binding-protein-dependent transport system permease family.</text>
</comment>